<reference evidence="2 3" key="1">
    <citation type="submission" date="2019-02" db="EMBL/GenBank/DDBJ databases">
        <title>Sequencing the genomes of 1000 actinobacteria strains.</title>
        <authorList>
            <person name="Klenk H.-P."/>
        </authorList>
    </citation>
    <scope>NUCLEOTIDE SEQUENCE [LARGE SCALE GENOMIC DNA]</scope>
    <source>
        <strain evidence="2 3">DSM 18319</strain>
    </source>
</reference>
<keyword evidence="3" id="KW-1185">Reference proteome</keyword>
<dbReference type="AlphaFoldDB" id="A0A4Q8AMN5"/>
<sequence length="160" mass="16106">MLSEWTDFFVASAGAAAALAGLIIVAVSGDVDRVIAIPGMASRAGVAIALLVMSTLIALGALIPHSSALGYGALVVLTGLVATLLATLSLLRLVRSRTGSLSEAFLKGAFGVLPALLAVIGGVLVMLGTDAGLGRVATGILLAVVFSVISSWVILIEIRR</sequence>
<feature type="transmembrane region" description="Helical" evidence="1">
    <location>
        <begin position="133"/>
        <end position="155"/>
    </location>
</feature>
<dbReference type="GO" id="GO:0008233">
    <property type="term" value="F:peptidase activity"/>
    <property type="evidence" value="ECO:0007669"/>
    <property type="project" value="UniProtKB-KW"/>
</dbReference>
<proteinExistence type="predicted"/>
<accession>A0A4Q8AMN5</accession>
<feature type="transmembrane region" description="Helical" evidence="1">
    <location>
        <begin position="69"/>
        <end position="93"/>
    </location>
</feature>
<organism evidence="2 3">
    <name type="scientific">Microterricola gilva</name>
    <dbReference type="NCBI Taxonomy" id="393267"/>
    <lineage>
        <taxon>Bacteria</taxon>
        <taxon>Bacillati</taxon>
        <taxon>Actinomycetota</taxon>
        <taxon>Actinomycetes</taxon>
        <taxon>Micrococcales</taxon>
        <taxon>Microbacteriaceae</taxon>
        <taxon>Microterricola</taxon>
    </lineage>
</organism>
<dbReference type="OrthoDB" id="5117311at2"/>
<feature type="transmembrane region" description="Helical" evidence="1">
    <location>
        <begin position="6"/>
        <end position="28"/>
    </location>
</feature>
<keyword evidence="2" id="KW-0378">Hydrolase</keyword>
<keyword evidence="1" id="KW-1133">Transmembrane helix</keyword>
<dbReference type="Proteomes" id="UP000291483">
    <property type="component" value="Unassembled WGS sequence"/>
</dbReference>
<name>A0A4Q8AMN5_9MICO</name>
<feature type="transmembrane region" description="Helical" evidence="1">
    <location>
        <begin position="40"/>
        <end position="63"/>
    </location>
</feature>
<dbReference type="GO" id="GO:0006508">
    <property type="term" value="P:proteolysis"/>
    <property type="evidence" value="ECO:0007669"/>
    <property type="project" value="UniProtKB-KW"/>
</dbReference>
<gene>
    <name evidence="2" type="ORF">EV379_1512</name>
</gene>
<evidence type="ECO:0000313" key="3">
    <source>
        <dbReference type="Proteomes" id="UP000291483"/>
    </source>
</evidence>
<comment type="caution">
    <text evidence="2">The sequence shown here is derived from an EMBL/GenBank/DDBJ whole genome shotgun (WGS) entry which is preliminary data.</text>
</comment>
<evidence type="ECO:0000313" key="2">
    <source>
        <dbReference type="EMBL" id="RZU65189.1"/>
    </source>
</evidence>
<keyword evidence="1" id="KW-0812">Transmembrane</keyword>
<keyword evidence="2" id="KW-0645">Protease</keyword>
<feature type="transmembrane region" description="Helical" evidence="1">
    <location>
        <begin position="105"/>
        <end position="127"/>
    </location>
</feature>
<keyword evidence="1" id="KW-0472">Membrane</keyword>
<dbReference type="EMBL" id="SHLC01000001">
    <property type="protein sequence ID" value="RZU65189.1"/>
    <property type="molecule type" value="Genomic_DNA"/>
</dbReference>
<dbReference type="RefSeq" id="WP_130505581.1">
    <property type="nucleotide sequence ID" value="NZ_SHLC01000001.1"/>
</dbReference>
<protein>
    <submittedName>
        <fullName evidence="2">Modulator of FtsH protease</fullName>
    </submittedName>
</protein>
<evidence type="ECO:0000256" key="1">
    <source>
        <dbReference type="SAM" id="Phobius"/>
    </source>
</evidence>